<dbReference type="EMBL" id="AZFQ01000011">
    <property type="protein sequence ID" value="KRM00318.1"/>
    <property type="molecule type" value="Genomic_DNA"/>
</dbReference>
<sequence>MSKMHIIIIGNCGSGKSTLAKKINQKMNYPLLHLDSLWHSTDYSAAAKGWFSEQQRRFMQQKNWIIEGNYYDTLPLRLAEADFIIWLKVGRLTALWRVIKRSLKFHYDKKSRTEMPSQFSEHFNREYWDFLRFVYSYDERQTEQLVQEKRQKHSVVLIVKSQRAKDQLQERLLRLKRLR</sequence>
<dbReference type="Proteomes" id="UP000051166">
    <property type="component" value="Unassembled WGS sequence"/>
</dbReference>
<dbReference type="AlphaFoldDB" id="A0A0R1V3Q2"/>
<dbReference type="PANTHER" id="PTHR37816:SF3">
    <property type="entry name" value="MODULATES DNA TOPOLOGY"/>
    <property type="match status" value="1"/>
</dbReference>
<dbReference type="InterPro" id="IPR052922">
    <property type="entry name" value="Cytidylate_Kinase-2"/>
</dbReference>
<name>A0A0R1V3Q2_9LACO</name>
<dbReference type="STRING" id="1423801.FD50_GL001577"/>
<proteinExistence type="predicted"/>
<reference evidence="1 2" key="1">
    <citation type="journal article" date="2015" name="Genome Announc.">
        <title>Expanding the biotechnology potential of lactobacilli through comparative genomics of 213 strains and associated genera.</title>
        <authorList>
            <person name="Sun Z."/>
            <person name="Harris H.M."/>
            <person name="McCann A."/>
            <person name="Guo C."/>
            <person name="Argimon S."/>
            <person name="Zhang W."/>
            <person name="Yang X."/>
            <person name="Jeffery I.B."/>
            <person name="Cooney J.C."/>
            <person name="Kagawa T.F."/>
            <person name="Liu W."/>
            <person name="Song Y."/>
            <person name="Salvetti E."/>
            <person name="Wrobel A."/>
            <person name="Rasinkangas P."/>
            <person name="Parkhill J."/>
            <person name="Rea M.C."/>
            <person name="O'Sullivan O."/>
            <person name="Ritari J."/>
            <person name="Douillard F.P."/>
            <person name="Paul Ross R."/>
            <person name="Yang R."/>
            <person name="Briner A.E."/>
            <person name="Felis G.E."/>
            <person name="de Vos W.M."/>
            <person name="Barrangou R."/>
            <person name="Klaenhammer T.R."/>
            <person name="Caufield P.W."/>
            <person name="Cui Y."/>
            <person name="Zhang H."/>
            <person name="O'Toole P.W."/>
        </authorList>
    </citation>
    <scope>NUCLEOTIDE SEQUENCE [LARGE SCALE GENOMIC DNA]</scope>
    <source>
        <strain evidence="1 2">DSM 16230</strain>
    </source>
</reference>
<gene>
    <name evidence="1" type="ORF">FD50_GL001577</name>
</gene>
<evidence type="ECO:0000313" key="1">
    <source>
        <dbReference type="EMBL" id="KRM00318.1"/>
    </source>
</evidence>
<accession>A0A0R1V3Q2</accession>
<dbReference type="SUPFAM" id="SSF52540">
    <property type="entry name" value="P-loop containing nucleoside triphosphate hydrolases"/>
    <property type="match status" value="1"/>
</dbReference>
<keyword evidence="2" id="KW-1185">Reference proteome</keyword>
<evidence type="ECO:0000313" key="2">
    <source>
        <dbReference type="Proteomes" id="UP000051166"/>
    </source>
</evidence>
<dbReference type="InterPro" id="IPR027417">
    <property type="entry name" value="P-loop_NTPase"/>
</dbReference>
<dbReference type="PANTHER" id="PTHR37816">
    <property type="entry name" value="YALI0E33011P"/>
    <property type="match status" value="1"/>
</dbReference>
<protein>
    <submittedName>
        <fullName evidence="1">DNA topology modulation protein</fullName>
    </submittedName>
</protein>
<organism evidence="1 2">
    <name type="scientific">Liquorilactobacillus satsumensis DSM 16230 = JCM 12392</name>
    <dbReference type="NCBI Taxonomy" id="1423801"/>
    <lineage>
        <taxon>Bacteria</taxon>
        <taxon>Bacillati</taxon>
        <taxon>Bacillota</taxon>
        <taxon>Bacilli</taxon>
        <taxon>Lactobacillales</taxon>
        <taxon>Lactobacillaceae</taxon>
        <taxon>Liquorilactobacillus</taxon>
    </lineage>
</organism>
<comment type="caution">
    <text evidence="1">The sequence shown here is derived from an EMBL/GenBank/DDBJ whole genome shotgun (WGS) entry which is preliminary data.</text>
</comment>
<dbReference type="Gene3D" id="3.40.50.300">
    <property type="entry name" value="P-loop containing nucleotide triphosphate hydrolases"/>
    <property type="match status" value="1"/>
</dbReference>
<dbReference type="PATRIC" id="fig|1423801.4.peg.1614"/>